<dbReference type="RefSeq" id="WP_305111367.1">
    <property type="nucleotide sequence ID" value="NZ_JAUTIX010000003.1"/>
</dbReference>
<dbReference type="Proteomes" id="UP001178281">
    <property type="component" value="Unassembled WGS sequence"/>
</dbReference>
<dbReference type="AlphaFoldDB" id="A0AA90NG62"/>
<protein>
    <submittedName>
        <fullName evidence="1">Uncharacterized protein</fullName>
    </submittedName>
</protein>
<proteinExistence type="predicted"/>
<evidence type="ECO:0000313" key="2">
    <source>
        <dbReference type="Proteomes" id="UP001178281"/>
    </source>
</evidence>
<organism evidence="1 2">
    <name type="scientific">Tsukamurella strandjordii</name>
    <dbReference type="NCBI Taxonomy" id="147577"/>
    <lineage>
        <taxon>Bacteria</taxon>
        <taxon>Bacillati</taxon>
        <taxon>Actinomycetota</taxon>
        <taxon>Actinomycetes</taxon>
        <taxon>Mycobacteriales</taxon>
        <taxon>Tsukamurellaceae</taxon>
        <taxon>Tsukamurella</taxon>
    </lineage>
</organism>
<reference evidence="1" key="1">
    <citation type="submission" date="2023-08" db="EMBL/GenBank/DDBJ databases">
        <title>The draft genome of Tsukamurella strandjordii strain 050030.</title>
        <authorList>
            <person name="Zhao F."/>
            <person name="Feng Y."/>
            <person name="Zong Z."/>
        </authorList>
    </citation>
    <scope>NUCLEOTIDE SEQUENCE</scope>
    <source>
        <strain evidence="1">050030</strain>
    </source>
</reference>
<name>A0AA90NG62_9ACTN</name>
<gene>
    <name evidence="1" type="ORF">Q7X28_11395</name>
</gene>
<sequence length="63" mass="7855">MKHKQFRFIDRKTFPMFKLADHYFKWIGGPDKDDHPLVKYFEWTLRPHDWDALHSNRPQREQA</sequence>
<accession>A0AA90NG62</accession>
<keyword evidence="2" id="KW-1185">Reference proteome</keyword>
<comment type="caution">
    <text evidence="1">The sequence shown here is derived from an EMBL/GenBank/DDBJ whole genome shotgun (WGS) entry which is preliminary data.</text>
</comment>
<evidence type="ECO:0000313" key="1">
    <source>
        <dbReference type="EMBL" id="MDP0398533.1"/>
    </source>
</evidence>
<dbReference type="EMBL" id="JAUTIX010000003">
    <property type="protein sequence ID" value="MDP0398533.1"/>
    <property type="molecule type" value="Genomic_DNA"/>
</dbReference>